<evidence type="ECO:0008006" key="2">
    <source>
        <dbReference type="Google" id="ProtNLM"/>
    </source>
</evidence>
<sequence>MQSINSLAIFGLLSLFFAAVAPADVVISQWHLLTGVQDFGDPSEQDGAWFDSVENPFDAEHAVALPPPPEPPYMASHVAYDFWWEGNSASFDVDIDHQFEVHIEDSRSSFATGWLYLTTTVDLTLTADAFYTYAFPPAASSYSHMKFRVADVDNGENLFSQTEFGGTIWLEPPSATLALATTLTLPAGREYFIQYRFGLDTFDNSAPGEWTTAFGSVSWTLRPVPEPATISLLALAAAPLLRPR</sequence>
<dbReference type="EMBL" id="LAZR01053487">
    <property type="protein sequence ID" value="KKK80640.1"/>
    <property type="molecule type" value="Genomic_DNA"/>
</dbReference>
<organism evidence="1">
    <name type="scientific">marine sediment metagenome</name>
    <dbReference type="NCBI Taxonomy" id="412755"/>
    <lineage>
        <taxon>unclassified sequences</taxon>
        <taxon>metagenomes</taxon>
        <taxon>ecological metagenomes</taxon>
    </lineage>
</organism>
<accession>A0A0F8Z3K6</accession>
<reference evidence="1" key="1">
    <citation type="journal article" date="2015" name="Nature">
        <title>Complex archaea that bridge the gap between prokaryotes and eukaryotes.</title>
        <authorList>
            <person name="Spang A."/>
            <person name="Saw J.H."/>
            <person name="Jorgensen S.L."/>
            <person name="Zaremba-Niedzwiedzka K."/>
            <person name="Martijn J."/>
            <person name="Lind A.E."/>
            <person name="van Eijk R."/>
            <person name="Schleper C."/>
            <person name="Guy L."/>
            <person name="Ettema T.J."/>
        </authorList>
    </citation>
    <scope>NUCLEOTIDE SEQUENCE</scope>
</reference>
<feature type="non-terminal residue" evidence="1">
    <location>
        <position position="244"/>
    </location>
</feature>
<gene>
    <name evidence="1" type="ORF">LCGC14_2821460</name>
</gene>
<dbReference type="AlphaFoldDB" id="A0A0F8Z3K6"/>
<proteinExistence type="predicted"/>
<name>A0A0F8Z3K6_9ZZZZ</name>
<evidence type="ECO:0000313" key="1">
    <source>
        <dbReference type="EMBL" id="KKK80640.1"/>
    </source>
</evidence>
<protein>
    <recommendedName>
        <fullName evidence="2">PEP-CTERM protein-sorting domain-containing protein</fullName>
    </recommendedName>
</protein>
<comment type="caution">
    <text evidence="1">The sequence shown here is derived from an EMBL/GenBank/DDBJ whole genome shotgun (WGS) entry which is preliminary data.</text>
</comment>